<keyword evidence="4" id="KW-1185">Reference proteome</keyword>
<dbReference type="PROSITE" id="PS51257">
    <property type="entry name" value="PROKAR_LIPOPROTEIN"/>
    <property type="match status" value="1"/>
</dbReference>
<dbReference type="Proteomes" id="UP000006008">
    <property type="component" value="Unassembled WGS sequence"/>
</dbReference>
<evidence type="ECO:0000313" key="3">
    <source>
        <dbReference type="EMBL" id="EHB92342.1"/>
    </source>
</evidence>
<feature type="chain" id="PRO_5003477964" description="DUF4876 domain-containing protein" evidence="2">
    <location>
        <begin position="25"/>
        <end position="411"/>
    </location>
</feature>
<dbReference type="RefSeq" id="WP_009134013.1">
    <property type="nucleotide sequence ID" value="NZ_CP102250.1"/>
</dbReference>
<dbReference type="STRING" id="742725.HMPREF9450_01207"/>
<dbReference type="PATRIC" id="fig|742725.3.peg.1281"/>
<reference evidence="3 4" key="1">
    <citation type="submission" date="2011-08" db="EMBL/GenBank/DDBJ databases">
        <title>The Genome Sequence of Alistipes indistinctus YIT 12060.</title>
        <authorList>
            <consortium name="The Broad Institute Genome Sequencing Platform"/>
            <person name="Earl A."/>
            <person name="Ward D."/>
            <person name="Feldgarden M."/>
            <person name="Gevers D."/>
            <person name="Morotomi M."/>
            <person name="Young S.K."/>
            <person name="Zeng Q."/>
            <person name="Gargeya S."/>
            <person name="Fitzgerald M."/>
            <person name="Haas B."/>
            <person name="Abouelleil A."/>
            <person name="Alvarado L."/>
            <person name="Arachchi H.M."/>
            <person name="Berlin A."/>
            <person name="Brown A."/>
            <person name="Chapman S.B."/>
            <person name="Chen Z."/>
            <person name="Dunbar C."/>
            <person name="Freedman E."/>
            <person name="Gearin G."/>
            <person name="Gellesch M."/>
            <person name="Goldberg J."/>
            <person name="Griggs A."/>
            <person name="Gujja S."/>
            <person name="Heiman D."/>
            <person name="Howarth C."/>
            <person name="Larson L."/>
            <person name="Lui A."/>
            <person name="MacDonald P.J.P."/>
            <person name="Montmayeur A."/>
            <person name="Murphy C."/>
            <person name="Neiman D."/>
            <person name="Pearson M."/>
            <person name="Priest M."/>
            <person name="Roberts A."/>
            <person name="Saif S."/>
            <person name="Shea T."/>
            <person name="Shenoy N."/>
            <person name="Sisk P."/>
            <person name="Stolte C."/>
            <person name="Sykes S."/>
            <person name="Wortman J."/>
            <person name="Nusbaum C."/>
            <person name="Birren B."/>
        </authorList>
    </citation>
    <scope>NUCLEOTIDE SEQUENCE [LARGE SCALE GENOMIC DNA]</scope>
    <source>
        <strain evidence="3 4">YIT 12060</strain>
    </source>
</reference>
<evidence type="ECO:0008006" key="5">
    <source>
        <dbReference type="Google" id="ProtNLM"/>
    </source>
</evidence>
<dbReference type="eggNOG" id="ENOG502Z9BC">
    <property type="taxonomic scope" value="Bacteria"/>
</dbReference>
<feature type="compositionally biased region" description="Polar residues" evidence="1">
    <location>
        <begin position="385"/>
        <end position="411"/>
    </location>
</feature>
<sequence length="411" mass="45519">MKKMTRIFGVLLLVASAVILTSCKDDEPAIPESVVNWTLTLPETASDGTVSDVTALFTNINTSTTYKGTVTSVTKATVLTVSATVPEGLYKVSVEGTLSYTATDGSRVTSGFRAYQESIAIAGETATIPEAQTSFYSPSEGFVISEVFFTGTTTDKEDQYGDDQYIKIRNNSDQILYADSLAILLSEFKPYDKQDYTPNIMKDYFSVSAVFMIPGTGKDVPVQPGEDLLIAVCGINHKEYNSRSFDLSKADFEFFDWDAADVYPDTDGPAPNLDKWYSSSLTVTGFHNRGSETYAIARMQGTKEDFLTNNKYTATYIWTFEDYTMERTLDTYKVPNAWIVDAVNCSPTSMFEWLVIDSSIDAGWTWCAENNSDKNRYNTAVVRKTGSNGKLQDTNNSTQDFTPHTTPSMLQ</sequence>
<dbReference type="EMBL" id="ADLD01000011">
    <property type="protein sequence ID" value="EHB92342.1"/>
    <property type="molecule type" value="Genomic_DNA"/>
</dbReference>
<feature type="region of interest" description="Disordered" evidence="1">
    <location>
        <begin position="384"/>
        <end position="411"/>
    </location>
</feature>
<dbReference type="GeneID" id="92815763"/>
<evidence type="ECO:0000256" key="1">
    <source>
        <dbReference type="SAM" id="MobiDB-lite"/>
    </source>
</evidence>
<keyword evidence="2" id="KW-0732">Signal</keyword>
<name>G5H8E7_9BACT</name>
<feature type="signal peptide" evidence="2">
    <location>
        <begin position="1"/>
        <end position="24"/>
    </location>
</feature>
<dbReference type="AlphaFoldDB" id="G5H8E7"/>
<dbReference type="Pfam" id="PF16215">
    <property type="entry name" value="DUF4876"/>
    <property type="match status" value="1"/>
</dbReference>
<evidence type="ECO:0000256" key="2">
    <source>
        <dbReference type="SAM" id="SignalP"/>
    </source>
</evidence>
<protein>
    <recommendedName>
        <fullName evidence="5">DUF4876 domain-containing protein</fullName>
    </recommendedName>
</protein>
<dbReference type="InterPro" id="IPR032627">
    <property type="entry name" value="DUF4876"/>
</dbReference>
<organism evidence="3 4">
    <name type="scientific">Alistipes indistinctus YIT 12060</name>
    <dbReference type="NCBI Taxonomy" id="742725"/>
    <lineage>
        <taxon>Bacteria</taxon>
        <taxon>Pseudomonadati</taxon>
        <taxon>Bacteroidota</taxon>
        <taxon>Bacteroidia</taxon>
        <taxon>Bacteroidales</taxon>
        <taxon>Rikenellaceae</taxon>
        <taxon>Alistipes</taxon>
    </lineage>
</organism>
<comment type="caution">
    <text evidence="3">The sequence shown here is derived from an EMBL/GenBank/DDBJ whole genome shotgun (WGS) entry which is preliminary data.</text>
</comment>
<dbReference type="HOGENOM" id="CLU_046268_1_0_10"/>
<dbReference type="OrthoDB" id="1409865at2"/>
<evidence type="ECO:0000313" key="4">
    <source>
        <dbReference type="Proteomes" id="UP000006008"/>
    </source>
</evidence>
<proteinExistence type="predicted"/>
<gene>
    <name evidence="3" type="ORF">HMPREF9450_01207</name>
</gene>
<accession>G5H8E7</accession>